<keyword evidence="2" id="KW-1185">Reference proteome</keyword>
<comment type="caution">
    <text evidence="1">The sequence shown here is derived from an EMBL/GenBank/DDBJ whole genome shotgun (WGS) entry which is preliminary data.</text>
</comment>
<reference evidence="1" key="2">
    <citation type="submission" date="2020-11" db="EMBL/GenBank/DDBJ databases">
        <authorList>
            <person name="McCartney M.A."/>
            <person name="Auch B."/>
            <person name="Kono T."/>
            <person name="Mallez S."/>
            <person name="Becker A."/>
            <person name="Gohl D.M."/>
            <person name="Silverstein K.A.T."/>
            <person name="Koren S."/>
            <person name="Bechman K.B."/>
            <person name="Herman A."/>
            <person name="Abrahante J.E."/>
            <person name="Garbe J."/>
        </authorList>
    </citation>
    <scope>NUCLEOTIDE SEQUENCE</scope>
    <source>
        <strain evidence="1">Duluth1</strain>
        <tissue evidence="1">Whole animal</tissue>
    </source>
</reference>
<gene>
    <name evidence="1" type="ORF">DPMN_095741</name>
</gene>
<sequence length="51" mass="5556">MLHVLCLLENDVIDDDIGEADEDVGIPCNVVFQEQSAEGILKRDCIAANLV</sequence>
<dbReference type="Proteomes" id="UP000828390">
    <property type="component" value="Unassembled WGS sequence"/>
</dbReference>
<dbReference type="EMBL" id="JAIWYP010000003">
    <property type="protein sequence ID" value="KAH3853219.1"/>
    <property type="molecule type" value="Genomic_DNA"/>
</dbReference>
<evidence type="ECO:0000313" key="2">
    <source>
        <dbReference type="Proteomes" id="UP000828390"/>
    </source>
</evidence>
<protein>
    <submittedName>
        <fullName evidence="1">Uncharacterized protein</fullName>
    </submittedName>
</protein>
<dbReference type="AlphaFoldDB" id="A0A9D4L8K5"/>
<accession>A0A9D4L8K5</accession>
<organism evidence="1 2">
    <name type="scientific">Dreissena polymorpha</name>
    <name type="common">Zebra mussel</name>
    <name type="synonym">Mytilus polymorpha</name>
    <dbReference type="NCBI Taxonomy" id="45954"/>
    <lineage>
        <taxon>Eukaryota</taxon>
        <taxon>Metazoa</taxon>
        <taxon>Spiralia</taxon>
        <taxon>Lophotrochozoa</taxon>
        <taxon>Mollusca</taxon>
        <taxon>Bivalvia</taxon>
        <taxon>Autobranchia</taxon>
        <taxon>Heteroconchia</taxon>
        <taxon>Euheterodonta</taxon>
        <taxon>Imparidentia</taxon>
        <taxon>Neoheterodontei</taxon>
        <taxon>Myida</taxon>
        <taxon>Dreissenoidea</taxon>
        <taxon>Dreissenidae</taxon>
        <taxon>Dreissena</taxon>
    </lineage>
</organism>
<evidence type="ECO:0000313" key="1">
    <source>
        <dbReference type="EMBL" id="KAH3853219.1"/>
    </source>
</evidence>
<name>A0A9D4L8K5_DREPO</name>
<proteinExistence type="predicted"/>
<reference evidence="1" key="1">
    <citation type="journal article" date="2019" name="bioRxiv">
        <title>The Genome of the Zebra Mussel, Dreissena polymorpha: A Resource for Invasive Species Research.</title>
        <authorList>
            <person name="McCartney M.A."/>
            <person name="Auch B."/>
            <person name="Kono T."/>
            <person name="Mallez S."/>
            <person name="Zhang Y."/>
            <person name="Obille A."/>
            <person name="Becker A."/>
            <person name="Abrahante J.E."/>
            <person name="Garbe J."/>
            <person name="Badalamenti J.P."/>
            <person name="Herman A."/>
            <person name="Mangelson H."/>
            <person name="Liachko I."/>
            <person name="Sullivan S."/>
            <person name="Sone E.D."/>
            <person name="Koren S."/>
            <person name="Silverstein K.A.T."/>
            <person name="Beckman K.B."/>
            <person name="Gohl D.M."/>
        </authorList>
    </citation>
    <scope>NUCLEOTIDE SEQUENCE</scope>
    <source>
        <strain evidence="1">Duluth1</strain>
        <tissue evidence="1">Whole animal</tissue>
    </source>
</reference>